<proteinExistence type="predicted"/>
<dbReference type="Proteomes" id="UP000663722">
    <property type="component" value="Chromosome"/>
</dbReference>
<gene>
    <name evidence="1" type="ORF">dnm_044310</name>
</gene>
<reference evidence="1" key="1">
    <citation type="journal article" date="2021" name="Microb. Physiol.">
        <title>Proteogenomic Insights into the Physiology of Marine, Sulfate-Reducing, Filamentous Desulfonema limicola and Desulfonema magnum.</title>
        <authorList>
            <person name="Schnaars V."/>
            <person name="Wohlbrand L."/>
            <person name="Scheve S."/>
            <person name="Hinrichs C."/>
            <person name="Reinhardt R."/>
            <person name="Rabus R."/>
        </authorList>
    </citation>
    <scope>NUCLEOTIDE SEQUENCE</scope>
    <source>
        <strain evidence="1">4be13</strain>
    </source>
</reference>
<evidence type="ECO:0000313" key="1">
    <source>
        <dbReference type="EMBL" id="QTA88386.1"/>
    </source>
</evidence>
<name>A0A975BMV9_9BACT</name>
<sequence length="37" mass="4318">MGDEDKIFQTEIIRNQGPQSGDKSAWRKETIAFFILF</sequence>
<keyword evidence="2" id="KW-1185">Reference proteome</keyword>
<protein>
    <submittedName>
        <fullName evidence="1">Uncharacterized protein</fullName>
    </submittedName>
</protein>
<organism evidence="1 2">
    <name type="scientific">Desulfonema magnum</name>
    <dbReference type="NCBI Taxonomy" id="45655"/>
    <lineage>
        <taxon>Bacteria</taxon>
        <taxon>Pseudomonadati</taxon>
        <taxon>Thermodesulfobacteriota</taxon>
        <taxon>Desulfobacteria</taxon>
        <taxon>Desulfobacterales</taxon>
        <taxon>Desulfococcaceae</taxon>
        <taxon>Desulfonema</taxon>
    </lineage>
</organism>
<dbReference type="KEGG" id="dmm:dnm_044310"/>
<evidence type="ECO:0000313" key="2">
    <source>
        <dbReference type="Proteomes" id="UP000663722"/>
    </source>
</evidence>
<dbReference type="EMBL" id="CP061800">
    <property type="protein sequence ID" value="QTA88386.1"/>
    <property type="molecule type" value="Genomic_DNA"/>
</dbReference>
<accession>A0A975BMV9</accession>
<dbReference type="AlphaFoldDB" id="A0A975BMV9"/>